<dbReference type="EMBL" id="CP021425">
    <property type="protein sequence ID" value="ARU57994.1"/>
    <property type="molecule type" value="Genomic_DNA"/>
</dbReference>
<keyword evidence="2" id="KW-1185">Reference proteome</keyword>
<dbReference type="KEGG" id="ome:OLMES_3975"/>
<protein>
    <submittedName>
        <fullName evidence="1">Uncharacterized protein</fullName>
    </submittedName>
</protein>
<evidence type="ECO:0000313" key="1">
    <source>
        <dbReference type="EMBL" id="ARU57994.1"/>
    </source>
</evidence>
<dbReference type="Proteomes" id="UP000196027">
    <property type="component" value="Chromosome"/>
</dbReference>
<reference evidence="1 2" key="1">
    <citation type="submission" date="2017-05" db="EMBL/GenBank/DDBJ databases">
        <title>Genomic insights into alkan degradation activity of Oleiphilus messinensis.</title>
        <authorList>
            <person name="Kozyavkin S.A."/>
            <person name="Slesarev A.I."/>
            <person name="Golyshin P.N."/>
            <person name="Korzhenkov A."/>
            <person name="Golyshina O.N."/>
            <person name="Toshchakov S.V."/>
        </authorList>
    </citation>
    <scope>NUCLEOTIDE SEQUENCE [LARGE SCALE GENOMIC DNA]</scope>
    <source>
        <strain evidence="1 2">ME102</strain>
    </source>
</reference>
<organism evidence="1 2">
    <name type="scientific">Oleiphilus messinensis</name>
    <dbReference type="NCBI Taxonomy" id="141451"/>
    <lineage>
        <taxon>Bacteria</taxon>
        <taxon>Pseudomonadati</taxon>
        <taxon>Pseudomonadota</taxon>
        <taxon>Gammaproteobacteria</taxon>
        <taxon>Oceanospirillales</taxon>
        <taxon>Oleiphilaceae</taxon>
        <taxon>Oleiphilus</taxon>
    </lineage>
</organism>
<gene>
    <name evidence="1" type="ORF">OLMES_3975</name>
</gene>
<sequence length="57" mass="6411">MRQGVHVQAAVAFGITSKGPWRSSKTPGINQVLSLEFLKSEGLYSLRDGWIKLYYPE</sequence>
<name>A0A1Y0IF53_9GAMM</name>
<dbReference type="AlphaFoldDB" id="A0A1Y0IF53"/>
<proteinExistence type="predicted"/>
<accession>A0A1Y0IF53</accession>
<evidence type="ECO:0000313" key="2">
    <source>
        <dbReference type="Proteomes" id="UP000196027"/>
    </source>
</evidence>